<dbReference type="AlphaFoldDB" id="B1J894"/>
<organism evidence="1">
    <name type="scientific">Pseudomonas putida (strain W619)</name>
    <dbReference type="NCBI Taxonomy" id="390235"/>
    <lineage>
        <taxon>Bacteria</taxon>
        <taxon>Pseudomonadati</taxon>
        <taxon>Pseudomonadota</taxon>
        <taxon>Gammaproteobacteria</taxon>
        <taxon>Pseudomonadales</taxon>
        <taxon>Pseudomonadaceae</taxon>
        <taxon>Pseudomonas</taxon>
    </lineage>
</organism>
<reference evidence="1" key="1">
    <citation type="submission" date="2008-02" db="EMBL/GenBank/DDBJ databases">
        <title>Complete sequence of Psuedomonas putida W619.</title>
        <authorList>
            <consortium name="US DOE Joint Genome Institute"/>
            <person name="Copeland A."/>
            <person name="Lucas S."/>
            <person name="Lapidus A."/>
            <person name="Barry K."/>
            <person name="Detter J.C."/>
            <person name="Glavina del Rio T."/>
            <person name="Dalin E."/>
            <person name="Tice H."/>
            <person name="Pitluck S."/>
            <person name="Chain P."/>
            <person name="Malfatti S."/>
            <person name="Shin M."/>
            <person name="Vergez L."/>
            <person name="Schmutz J."/>
            <person name="Larimer F."/>
            <person name="Land M."/>
            <person name="Hauser L."/>
            <person name="Kyrpides N."/>
            <person name="Kim E."/>
            <person name="Taghavi S."/>
            <person name="Vangronsveld D."/>
            <person name="van der Lelie D."/>
            <person name="Richardson P."/>
        </authorList>
    </citation>
    <scope>NUCLEOTIDE SEQUENCE</scope>
    <source>
        <strain evidence="1">W619</strain>
    </source>
</reference>
<sequence length="35" mass="3828">MTNQGFKLIIGDFLARSVRGIPCSPPVTYHIPGIQ</sequence>
<gene>
    <name evidence="1" type="ordered locus">PputW619_2439</name>
</gene>
<proteinExistence type="predicted"/>
<dbReference type="HOGENOM" id="CLU_220630_0_0_6"/>
<dbReference type="EMBL" id="CP000949">
    <property type="protein sequence ID" value="ACA72939.1"/>
    <property type="molecule type" value="Genomic_DNA"/>
</dbReference>
<accession>B1J894</accession>
<evidence type="ECO:0000313" key="1">
    <source>
        <dbReference type="EMBL" id="ACA72939.1"/>
    </source>
</evidence>
<protein>
    <submittedName>
        <fullName evidence="1">Uncharacterized protein</fullName>
    </submittedName>
</protein>
<name>B1J894_PSEPW</name>
<dbReference type="STRING" id="390235.PputW619_2439"/>
<dbReference type="KEGG" id="ppw:PputW619_2439"/>